<sequence>MHNIDRTLTDVGDELEYFDELEYDDMDEFEAEYEAADDDEFELEYEEDYEDEWDELEAGVFDEDEEYELAAELLSTSTDEELEMFLGRLIKRAAKKVRRAVKSPVGRALRRGLRRVAKRVLPHIGRAAGTFVGGPVGGRIGSRLARAGGKVFGLELEGLSGEDREFEVARRVVRLAGKAAQNAASQSSTGSAVTDAKKAVAKAAAVHAPGLVGRTPMAGAVHRAAGSVRGGSGRWVRRGGKIVLIGA</sequence>
<gene>
    <name evidence="1" type="ORF">SAMN04488011_11018</name>
</gene>
<organism evidence="1 2">
    <name type="scientific">Palleronia pelagia</name>
    <dbReference type="NCBI Taxonomy" id="387096"/>
    <lineage>
        <taxon>Bacteria</taxon>
        <taxon>Pseudomonadati</taxon>
        <taxon>Pseudomonadota</taxon>
        <taxon>Alphaproteobacteria</taxon>
        <taxon>Rhodobacterales</taxon>
        <taxon>Roseobacteraceae</taxon>
        <taxon>Palleronia</taxon>
    </lineage>
</organism>
<dbReference type="Proteomes" id="UP000199372">
    <property type="component" value="Unassembled WGS sequence"/>
</dbReference>
<evidence type="ECO:0000313" key="1">
    <source>
        <dbReference type="EMBL" id="SEO02919.1"/>
    </source>
</evidence>
<evidence type="ECO:0000313" key="2">
    <source>
        <dbReference type="Proteomes" id="UP000199372"/>
    </source>
</evidence>
<protein>
    <submittedName>
        <fullName evidence="1">Uncharacterized protein</fullName>
    </submittedName>
</protein>
<name>A0A1H8LD01_9RHOB</name>
<reference evidence="2" key="1">
    <citation type="submission" date="2016-10" db="EMBL/GenBank/DDBJ databases">
        <authorList>
            <person name="Varghese N."/>
            <person name="Submissions S."/>
        </authorList>
    </citation>
    <scope>NUCLEOTIDE SEQUENCE [LARGE SCALE GENOMIC DNA]</scope>
    <source>
        <strain evidence="2">DSM 26893</strain>
    </source>
</reference>
<dbReference type="AlphaFoldDB" id="A0A1H8LD01"/>
<dbReference type="EMBL" id="FOCM01000010">
    <property type="protein sequence ID" value="SEO02919.1"/>
    <property type="molecule type" value="Genomic_DNA"/>
</dbReference>
<accession>A0A1H8LD01</accession>
<proteinExistence type="predicted"/>
<keyword evidence="2" id="KW-1185">Reference proteome</keyword>